<reference evidence="2" key="1">
    <citation type="submission" date="2021-11" db="EMBL/GenBank/DDBJ databases">
        <title>Streptomyces corallinus and Kineosporia corallina sp. nov., two new coral-derived marine actinobacteria.</title>
        <authorList>
            <person name="Buangrab K."/>
            <person name="Sutthacheep M."/>
            <person name="Yeemin T."/>
            <person name="Harunari E."/>
            <person name="Igarashi Y."/>
            <person name="Sripreechasak P."/>
            <person name="Kanchanasin P."/>
            <person name="Tanasupawat S."/>
            <person name="Phongsopitanun W."/>
        </authorList>
    </citation>
    <scope>NUCLEOTIDE SEQUENCE</scope>
    <source>
        <strain evidence="2">JCM 31032</strain>
    </source>
</reference>
<evidence type="ECO:0000256" key="1">
    <source>
        <dbReference type="SAM" id="MobiDB-lite"/>
    </source>
</evidence>
<protein>
    <submittedName>
        <fullName evidence="2">Uncharacterized protein</fullName>
    </submittedName>
</protein>
<feature type="region of interest" description="Disordered" evidence="1">
    <location>
        <begin position="1"/>
        <end position="45"/>
    </location>
</feature>
<proteinExistence type="predicted"/>
<dbReference type="AlphaFoldDB" id="A0A9X1NFH0"/>
<name>A0A9X1NFH0_9ACTN</name>
<organism evidence="2 3">
    <name type="scientific">Kineosporia babensis</name>
    <dbReference type="NCBI Taxonomy" id="499548"/>
    <lineage>
        <taxon>Bacteria</taxon>
        <taxon>Bacillati</taxon>
        <taxon>Actinomycetota</taxon>
        <taxon>Actinomycetes</taxon>
        <taxon>Kineosporiales</taxon>
        <taxon>Kineosporiaceae</taxon>
        <taxon>Kineosporia</taxon>
    </lineage>
</organism>
<feature type="compositionally biased region" description="Basic and acidic residues" evidence="1">
    <location>
        <begin position="20"/>
        <end position="32"/>
    </location>
</feature>
<evidence type="ECO:0000313" key="2">
    <source>
        <dbReference type="EMBL" id="MCD5312123.1"/>
    </source>
</evidence>
<gene>
    <name evidence="2" type="ORF">LR394_14525</name>
</gene>
<dbReference type="Proteomes" id="UP001138997">
    <property type="component" value="Unassembled WGS sequence"/>
</dbReference>
<sequence>MPRTVMGRTAYTPAEMRAMSPEEREAVREAHRPHAAVMPGEIDPELDARATAELDRQMNERLARERLKREAS</sequence>
<keyword evidence="3" id="KW-1185">Reference proteome</keyword>
<comment type="caution">
    <text evidence="2">The sequence shown here is derived from an EMBL/GenBank/DDBJ whole genome shotgun (WGS) entry which is preliminary data.</text>
</comment>
<dbReference type="EMBL" id="JAJOMB010000006">
    <property type="protein sequence ID" value="MCD5312123.1"/>
    <property type="molecule type" value="Genomic_DNA"/>
</dbReference>
<evidence type="ECO:0000313" key="3">
    <source>
        <dbReference type="Proteomes" id="UP001138997"/>
    </source>
</evidence>
<dbReference type="RefSeq" id="WP_231442018.1">
    <property type="nucleotide sequence ID" value="NZ_JAJOMB010000006.1"/>
</dbReference>
<accession>A0A9X1NFH0</accession>